<dbReference type="InterPro" id="IPR044876">
    <property type="entry name" value="HRDC_dom_sf"/>
</dbReference>
<sequence length="80" mass="8931">MANITEQSQYKSVFKEIKAVVKDIAENEKFNAELLASRRQINQLLSIHWGLKSSATPPELLAGWRGRLLAEPIAKLLASV</sequence>
<dbReference type="Pfam" id="PF21293">
    <property type="entry name" value="RNAseD_HRDC_C"/>
    <property type="match status" value="1"/>
</dbReference>
<dbReference type="Proteomes" id="UP000254208">
    <property type="component" value="Unassembled WGS sequence"/>
</dbReference>
<accession>A0A379FRP4</accession>
<organism evidence="2 3">
    <name type="scientific">Providencia rettgeri</name>
    <dbReference type="NCBI Taxonomy" id="587"/>
    <lineage>
        <taxon>Bacteria</taxon>
        <taxon>Pseudomonadati</taxon>
        <taxon>Pseudomonadota</taxon>
        <taxon>Gammaproteobacteria</taxon>
        <taxon>Enterobacterales</taxon>
        <taxon>Morganellaceae</taxon>
        <taxon>Providencia</taxon>
    </lineage>
</organism>
<dbReference type="InterPro" id="IPR048579">
    <property type="entry name" value="RNAseD_HRDC_C"/>
</dbReference>
<name>A0A379FRP4_PRORE</name>
<evidence type="ECO:0000313" key="3">
    <source>
        <dbReference type="Proteomes" id="UP000254208"/>
    </source>
</evidence>
<dbReference type="InterPro" id="IPR010997">
    <property type="entry name" value="HRDC-like_sf"/>
</dbReference>
<feature type="domain" description="Ribonuclease D C-terminal HRDC" evidence="1">
    <location>
        <begin position="9"/>
        <end position="72"/>
    </location>
</feature>
<reference evidence="2 3" key="1">
    <citation type="submission" date="2018-06" db="EMBL/GenBank/DDBJ databases">
        <authorList>
            <consortium name="Pathogen Informatics"/>
            <person name="Doyle S."/>
        </authorList>
    </citation>
    <scope>NUCLEOTIDE SEQUENCE [LARGE SCALE GENOMIC DNA]</scope>
    <source>
        <strain evidence="2 3">NCTC11801</strain>
    </source>
</reference>
<dbReference type="EC" id="3.1.13.5" evidence="2"/>
<dbReference type="EMBL" id="UGTZ01000001">
    <property type="protein sequence ID" value="SUC31504.1"/>
    <property type="molecule type" value="Genomic_DNA"/>
</dbReference>
<keyword evidence="2" id="KW-0378">Hydrolase</keyword>
<protein>
    <submittedName>
        <fullName evidence="2">Ribonuclease D</fullName>
        <ecNumber evidence="2">3.1.13.5</ecNumber>
    </submittedName>
</protein>
<evidence type="ECO:0000313" key="2">
    <source>
        <dbReference type="EMBL" id="SUC31504.1"/>
    </source>
</evidence>
<dbReference type="GO" id="GO:0033890">
    <property type="term" value="F:ribonuclease D activity"/>
    <property type="evidence" value="ECO:0007669"/>
    <property type="project" value="UniProtKB-EC"/>
</dbReference>
<dbReference type="PANTHER" id="PTHR47649:SF1">
    <property type="entry name" value="RIBONUCLEASE D"/>
    <property type="match status" value="1"/>
</dbReference>
<dbReference type="SUPFAM" id="SSF47819">
    <property type="entry name" value="HRDC-like"/>
    <property type="match status" value="1"/>
</dbReference>
<dbReference type="PANTHER" id="PTHR47649">
    <property type="entry name" value="RIBONUCLEASE D"/>
    <property type="match status" value="1"/>
</dbReference>
<dbReference type="InterPro" id="IPR051086">
    <property type="entry name" value="RNase_D-like"/>
</dbReference>
<proteinExistence type="predicted"/>
<evidence type="ECO:0000259" key="1">
    <source>
        <dbReference type="Pfam" id="PF21293"/>
    </source>
</evidence>
<dbReference type="AlphaFoldDB" id="A0A379FRP4"/>
<dbReference type="Gene3D" id="1.10.150.80">
    <property type="entry name" value="HRDC domain"/>
    <property type="match status" value="1"/>
</dbReference>
<dbReference type="GO" id="GO:0000166">
    <property type="term" value="F:nucleotide binding"/>
    <property type="evidence" value="ECO:0007669"/>
    <property type="project" value="InterPro"/>
</dbReference>
<gene>
    <name evidence="2" type="primary">rnd_1</name>
    <name evidence="2" type="ORF">NCTC11801_02455</name>
</gene>